<comment type="catalytic activity">
    <reaction evidence="12">
        <text>2 Fe(II)-[cytochrome c] + H2O2 + 2 H(+) = 2 Fe(III)-[cytochrome c] + 2 H2O</text>
        <dbReference type="Rhea" id="RHEA:16581"/>
        <dbReference type="Rhea" id="RHEA-COMP:10350"/>
        <dbReference type="Rhea" id="RHEA-COMP:14399"/>
        <dbReference type="ChEBI" id="CHEBI:15377"/>
        <dbReference type="ChEBI" id="CHEBI:15378"/>
        <dbReference type="ChEBI" id="CHEBI:16240"/>
        <dbReference type="ChEBI" id="CHEBI:29033"/>
        <dbReference type="ChEBI" id="CHEBI:29034"/>
        <dbReference type="EC" id="1.11.1.5"/>
    </reaction>
</comment>
<keyword evidence="8" id="KW-0408">Iron</keyword>
<keyword evidence="3 16" id="KW-0575">Peroxidase</keyword>
<dbReference type="EC" id="1.11.1.5" evidence="10"/>
<dbReference type="InterPro" id="IPR010255">
    <property type="entry name" value="Haem_peroxidase_sf"/>
</dbReference>
<keyword evidence="17" id="KW-1185">Reference proteome</keyword>
<keyword evidence="4" id="KW-0349">Heme</keyword>
<feature type="domain" description="Plant heme peroxidase family profile" evidence="15">
    <location>
        <begin position="139"/>
        <end position="362"/>
    </location>
</feature>
<dbReference type="PROSITE" id="PS00436">
    <property type="entry name" value="PEROXIDASE_2"/>
    <property type="match status" value="1"/>
</dbReference>
<dbReference type="SUPFAM" id="SSF48113">
    <property type="entry name" value="Heme-dependent peroxidases"/>
    <property type="match status" value="1"/>
</dbReference>
<proteinExistence type="inferred from homology"/>
<dbReference type="EMBL" id="JWZX01003238">
    <property type="protein sequence ID" value="KOO22927.1"/>
    <property type="molecule type" value="Genomic_DNA"/>
</dbReference>
<dbReference type="GO" id="GO:0020037">
    <property type="term" value="F:heme binding"/>
    <property type="evidence" value="ECO:0007669"/>
    <property type="project" value="InterPro"/>
</dbReference>
<dbReference type="GO" id="GO:0005759">
    <property type="term" value="C:mitochondrial matrix"/>
    <property type="evidence" value="ECO:0007669"/>
    <property type="project" value="UniProtKB-SubCell"/>
</dbReference>
<evidence type="ECO:0000256" key="6">
    <source>
        <dbReference type="ARBA" id="ARBA00022946"/>
    </source>
</evidence>
<evidence type="ECO:0000256" key="7">
    <source>
        <dbReference type="ARBA" id="ARBA00023002"/>
    </source>
</evidence>
<dbReference type="Gene3D" id="1.10.420.10">
    <property type="entry name" value="Peroxidase, domain 2"/>
    <property type="match status" value="1"/>
</dbReference>
<evidence type="ECO:0000259" key="15">
    <source>
        <dbReference type="PROSITE" id="PS50873"/>
    </source>
</evidence>
<protein>
    <recommendedName>
        <fullName evidence="11">Cytochrome c peroxidase, mitochondrial</fullName>
        <ecNumber evidence="10">1.11.1.5</ecNumber>
    </recommendedName>
</protein>
<dbReference type="GO" id="GO:0046872">
    <property type="term" value="F:metal ion binding"/>
    <property type="evidence" value="ECO:0007669"/>
    <property type="project" value="UniProtKB-KW"/>
</dbReference>
<evidence type="ECO:0000256" key="5">
    <source>
        <dbReference type="ARBA" id="ARBA00022723"/>
    </source>
</evidence>
<dbReference type="InterPro" id="IPR002207">
    <property type="entry name" value="Peroxidase_I"/>
</dbReference>
<evidence type="ECO:0000256" key="12">
    <source>
        <dbReference type="ARBA" id="ARBA00049265"/>
    </source>
</evidence>
<evidence type="ECO:0000256" key="13">
    <source>
        <dbReference type="RuleBase" id="RU004241"/>
    </source>
</evidence>
<dbReference type="PANTHER" id="PTHR31356:SF58">
    <property type="entry name" value="CYTOCHROME C PEROXIDASE, MITOCHONDRIAL"/>
    <property type="match status" value="1"/>
</dbReference>
<keyword evidence="6" id="KW-0809">Transit peptide</keyword>
<dbReference type="PROSITE" id="PS50873">
    <property type="entry name" value="PEROXIDASE_4"/>
    <property type="match status" value="1"/>
</dbReference>
<evidence type="ECO:0000256" key="4">
    <source>
        <dbReference type="ARBA" id="ARBA00022617"/>
    </source>
</evidence>
<feature type="region of interest" description="Disordered" evidence="14">
    <location>
        <begin position="164"/>
        <end position="191"/>
    </location>
</feature>
<evidence type="ECO:0000256" key="2">
    <source>
        <dbReference type="ARBA" id="ARBA00004569"/>
    </source>
</evidence>
<dbReference type="GO" id="GO:0005758">
    <property type="term" value="C:mitochondrial intermembrane space"/>
    <property type="evidence" value="ECO:0007669"/>
    <property type="project" value="UniProtKB-SubCell"/>
</dbReference>
<name>A0A0M0J9A1_9EUKA</name>
<evidence type="ECO:0000256" key="11">
    <source>
        <dbReference type="ARBA" id="ARBA00040313"/>
    </source>
</evidence>
<dbReference type="GO" id="GO:0034599">
    <property type="term" value="P:cellular response to oxidative stress"/>
    <property type="evidence" value="ECO:0007669"/>
    <property type="project" value="InterPro"/>
</dbReference>
<evidence type="ECO:0000256" key="8">
    <source>
        <dbReference type="ARBA" id="ARBA00023004"/>
    </source>
</evidence>
<feature type="compositionally biased region" description="Basic and acidic residues" evidence="14">
    <location>
        <begin position="178"/>
        <end position="190"/>
    </location>
</feature>
<accession>A0A0M0J9A1</accession>
<dbReference type="PANTHER" id="PTHR31356">
    <property type="entry name" value="THYLAKOID LUMENAL 29 KDA PROTEIN, CHLOROPLASTIC-RELATED"/>
    <property type="match status" value="1"/>
</dbReference>
<organism evidence="16 17">
    <name type="scientific">Chrysochromulina tobinii</name>
    <dbReference type="NCBI Taxonomy" id="1460289"/>
    <lineage>
        <taxon>Eukaryota</taxon>
        <taxon>Haptista</taxon>
        <taxon>Haptophyta</taxon>
        <taxon>Prymnesiophyceae</taxon>
        <taxon>Prymnesiales</taxon>
        <taxon>Chrysochromulinaceae</taxon>
        <taxon>Chrysochromulina</taxon>
    </lineage>
</organism>
<evidence type="ECO:0000256" key="10">
    <source>
        <dbReference type="ARBA" id="ARBA00039063"/>
    </source>
</evidence>
<evidence type="ECO:0000256" key="9">
    <source>
        <dbReference type="ARBA" id="ARBA00023128"/>
    </source>
</evidence>
<evidence type="ECO:0000256" key="14">
    <source>
        <dbReference type="SAM" id="MobiDB-lite"/>
    </source>
</evidence>
<evidence type="ECO:0000256" key="1">
    <source>
        <dbReference type="ARBA" id="ARBA00004305"/>
    </source>
</evidence>
<dbReference type="OrthoDB" id="2859658at2759"/>
<keyword evidence="9" id="KW-0496">Mitochondrion</keyword>
<dbReference type="PRINTS" id="PR00458">
    <property type="entry name" value="PEROXIDASE"/>
</dbReference>
<reference evidence="17" key="1">
    <citation type="journal article" date="2015" name="PLoS Genet.">
        <title>Genome Sequence and Transcriptome Analyses of Chrysochromulina tobin: Metabolic Tools for Enhanced Algal Fitness in the Prominent Order Prymnesiales (Haptophyceae).</title>
        <authorList>
            <person name="Hovde B.T."/>
            <person name="Deodato C.R."/>
            <person name="Hunsperger H.M."/>
            <person name="Ryken S.A."/>
            <person name="Yost W."/>
            <person name="Jha R.K."/>
            <person name="Patterson J."/>
            <person name="Monnat R.J. Jr."/>
            <person name="Barlow S.B."/>
            <person name="Starkenburg S.R."/>
            <person name="Cattolico R.A."/>
        </authorList>
    </citation>
    <scope>NUCLEOTIDE SEQUENCE</scope>
    <source>
        <strain evidence="17">CCMP291</strain>
    </source>
</reference>
<comment type="similarity">
    <text evidence="13">Belongs to the peroxidase family.</text>
</comment>
<dbReference type="InterPro" id="IPR044831">
    <property type="entry name" value="Ccp1-like"/>
</dbReference>
<dbReference type="AlphaFoldDB" id="A0A0M0J9A1"/>
<dbReference type="PRINTS" id="PR00459">
    <property type="entry name" value="ASPEROXIDASE"/>
</dbReference>
<dbReference type="InterPro" id="IPR002016">
    <property type="entry name" value="Haem_peroxidase"/>
</dbReference>
<dbReference type="Pfam" id="PF00141">
    <property type="entry name" value="peroxidase"/>
    <property type="match status" value="1"/>
</dbReference>
<comment type="caution">
    <text evidence="16">The sequence shown here is derived from an EMBL/GenBank/DDBJ whole genome shotgun (WGS) entry which is preliminary data.</text>
</comment>
<dbReference type="Proteomes" id="UP000037460">
    <property type="component" value="Unassembled WGS sequence"/>
</dbReference>
<dbReference type="GO" id="GO:0000302">
    <property type="term" value="P:response to reactive oxygen species"/>
    <property type="evidence" value="ECO:0007669"/>
    <property type="project" value="TreeGrafter"/>
</dbReference>
<sequence length="362" mass="38894">MFARIAMRLRTSTMSQAAALSGAAALASYNYNATHCSSPPAADWPKLKADLMVLCEDDTLPNPSVDGAAKGSLGGGGFVAPMLVRLAWHSSGSYAKATDDGGSQGGTIRFQPEINHGGNAGLKHAIGVLAPIKENYPSISWADLIIYAGVVAIEAMGGPVIGFTPGRSDAPTPNVAPSKDKRFTPDDRLPDAAQTQSHLRDVFYRMGFDDREIVCLSGAHAVGRCHTDRSGFWGPWTNAENAFSNEYFKFLLEKTWTVKKTHEGKPWTGPKQYEADGGALMMLPSDLALIEDAAFKRWVELYAKDESRFFEDFAVVFRKLTELGFKPEEAAKRKLANRPSGAMAVFTEGGPALGGSESGAPN</sequence>
<dbReference type="PeroxiBase" id="13468">
    <property type="entry name" value="CtoCcP02"/>
</dbReference>
<evidence type="ECO:0000256" key="3">
    <source>
        <dbReference type="ARBA" id="ARBA00022559"/>
    </source>
</evidence>
<gene>
    <name evidence="16" type="ORF">Ctob_002566</name>
</gene>
<dbReference type="GO" id="GO:0004130">
    <property type="term" value="F:cytochrome-c peroxidase activity"/>
    <property type="evidence" value="ECO:0007669"/>
    <property type="project" value="UniProtKB-EC"/>
</dbReference>
<evidence type="ECO:0000313" key="17">
    <source>
        <dbReference type="Proteomes" id="UP000037460"/>
    </source>
</evidence>
<dbReference type="FunFam" id="1.10.420.10:FF:000009">
    <property type="entry name" value="Ascorbate peroxidase"/>
    <property type="match status" value="1"/>
</dbReference>
<evidence type="ECO:0000313" key="16">
    <source>
        <dbReference type="EMBL" id="KOO22927.1"/>
    </source>
</evidence>
<dbReference type="Gene3D" id="1.10.520.10">
    <property type="match status" value="1"/>
</dbReference>
<dbReference type="InterPro" id="IPR019794">
    <property type="entry name" value="Peroxidases_AS"/>
</dbReference>
<keyword evidence="5" id="KW-0479">Metal-binding</keyword>
<comment type="subcellular location">
    <subcellularLocation>
        <location evidence="2">Mitochondrion intermembrane space</location>
    </subcellularLocation>
    <subcellularLocation>
        <location evidence="1">Mitochondrion matrix</location>
    </subcellularLocation>
</comment>
<dbReference type="GO" id="GO:0042744">
    <property type="term" value="P:hydrogen peroxide catabolic process"/>
    <property type="evidence" value="ECO:0007669"/>
    <property type="project" value="TreeGrafter"/>
</dbReference>
<keyword evidence="7" id="KW-0560">Oxidoreductase</keyword>